<organism evidence="2 3">
    <name type="scientific">Dulcicalothrix desertica PCC 7102</name>
    <dbReference type="NCBI Taxonomy" id="232991"/>
    <lineage>
        <taxon>Bacteria</taxon>
        <taxon>Bacillati</taxon>
        <taxon>Cyanobacteriota</taxon>
        <taxon>Cyanophyceae</taxon>
        <taxon>Nostocales</taxon>
        <taxon>Calotrichaceae</taxon>
        <taxon>Dulcicalothrix</taxon>
    </lineage>
</organism>
<keyword evidence="3" id="KW-1185">Reference proteome</keyword>
<reference evidence="2" key="2">
    <citation type="journal article" date="2019" name="Genome Biol. Evol.">
        <title>Day and night: Metabolic profiles and evolutionary relationships of six axenic non-marine cyanobacteria.</title>
        <authorList>
            <person name="Will S.E."/>
            <person name="Henke P."/>
            <person name="Boedeker C."/>
            <person name="Huang S."/>
            <person name="Brinkmann H."/>
            <person name="Rohde M."/>
            <person name="Jarek M."/>
            <person name="Friedl T."/>
            <person name="Seufert S."/>
            <person name="Schumacher M."/>
            <person name="Overmann J."/>
            <person name="Neumann-Schaal M."/>
            <person name="Petersen J."/>
        </authorList>
    </citation>
    <scope>NUCLEOTIDE SEQUENCE [LARGE SCALE GENOMIC DNA]</scope>
    <source>
        <strain evidence="2">PCC 7102</strain>
    </source>
</reference>
<dbReference type="PANTHER" id="PTHR36966">
    <property type="entry name" value="REP-ASSOCIATED TYROSINE TRANSPOSASE"/>
    <property type="match status" value="1"/>
</dbReference>
<gene>
    <name evidence="2" type="ORF">DSM106972_067050</name>
</gene>
<dbReference type="InterPro" id="IPR002686">
    <property type="entry name" value="Transposase_17"/>
</dbReference>
<accession>A0A3S1CFB5</accession>
<name>A0A3S1CFB5_9CYAN</name>
<dbReference type="SMART" id="SM01321">
    <property type="entry name" value="Y1_Tnp"/>
    <property type="match status" value="1"/>
</dbReference>
<sequence length="197" mass="24062">MYEYRKLSQEEKIALVQERLKKGFPPHSPPHPIKNSEFYLITTTCYEHKPRINTEQRRQQLLNELFDKFINQGVEILAWVILPNHYHLLMKNVEFKLLSKTFRLIHGLLARQWNLEENTSGKVWCSYSDRAIRSERHYYTTLNYIHYNPVKHGWIESTYDWAESSIHWYLENHGRDWLREYWVKYPVKTYGKTWDDI</sequence>
<dbReference type="NCBIfam" id="NF047646">
    <property type="entry name" value="REP_Tyr_transpos"/>
    <property type="match status" value="1"/>
</dbReference>
<dbReference type="Proteomes" id="UP000271624">
    <property type="component" value="Unassembled WGS sequence"/>
</dbReference>
<protein>
    <recommendedName>
        <fullName evidence="1">Transposase IS200-like domain-containing protein</fullName>
    </recommendedName>
</protein>
<evidence type="ECO:0000313" key="3">
    <source>
        <dbReference type="Proteomes" id="UP000271624"/>
    </source>
</evidence>
<dbReference type="AlphaFoldDB" id="A0A3S1CFB5"/>
<feature type="domain" description="Transposase IS200-like" evidence="1">
    <location>
        <begin position="34"/>
        <end position="148"/>
    </location>
</feature>
<dbReference type="SUPFAM" id="SSF143422">
    <property type="entry name" value="Transposase IS200-like"/>
    <property type="match status" value="1"/>
</dbReference>
<reference evidence="2" key="1">
    <citation type="submission" date="2018-12" db="EMBL/GenBank/DDBJ databases">
        <authorList>
            <person name="Will S."/>
            <person name="Neumann-Schaal M."/>
            <person name="Henke P."/>
        </authorList>
    </citation>
    <scope>NUCLEOTIDE SEQUENCE</scope>
    <source>
        <strain evidence="2">PCC 7102</strain>
    </source>
</reference>
<evidence type="ECO:0000259" key="1">
    <source>
        <dbReference type="SMART" id="SM01321"/>
    </source>
</evidence>
<evidence type="ECO:0000313" key="2">
    <source>
        <dbReference type="EMBL" id="RUT01608.1"/>
    </source>
</evidence>
<dbReference type="InterPro" id="IPR052715">
    <property type="entry name" value="RAYT_transposase"/>
</dbReference>
<dbReference type="OrthoDB" id="9794403at2"/>
<dbReference type="Gene3D" id="3.30.70.1290">
    <property type="entry name" value="Transposase IS200-like"/>
    <property type="match status" value="1"/>
</dbReference>
<dbReference type="GO" id="GO:0004803">
    <property type="term" value="F:transposase activity"/>
    <property type="evidence" value="ECO:0007669"/>
    <property type="project" value="InterPro"/>
</dbReference>
<proteinExistence type="predicted"/>
<dbReference type="RefSeq" id="WP_127084862.1">
    <property type="nucleotide sequence ID" value="NZ_RSCL01000019.1"/>
</dbReference>
<dbReference type="InterPro" id="IPR036515">
    <property type="entry name" value="Transposase_17_sf"/>
</dbReference>
<dbReference type="GO" id="GO:0043565">
    <property type="term" value="F:sequence-specific DNA binding"/>
    <property type="evidence" value="ECO:0007669"/>
    <property type="project" value="TreeGrafter"/>
</dbReference>
<comment type="caution">
    <text evidence="2">The sequence shown here is derived from an EMBL/GenBank/DDBJ whole genome shotgun (WGS) entry which is preliminary data.</text>
</comment>
<dbReference type="PANTHER" id="PTHR36966:SF1">
    <property type="entry name" value="REP-ASSOCIATED TYROSINE TRANSPOSASE"/>
    <property type="match status" value="1"/>
</dbReference>
<dbReference type="GO" id="GO:0006313">
    <property type="term" value="P:DNA transposition"/>
    <property type="evidence" value="ECO:0007669"/>
    <property type="project" value="InterPro"/>
</dbReference>
<dbReference type="EMBL" id="RSCL01000019">
    <property type="protein sequence ID" value="RUT01608.1"/>
    <property type="molecule type" value="Genomic_DNA"/>
</dbReference>